<feature type="region of interest" description="Disordered" evidence="2">
    <location>
        <begin position="20"/>
        <end position="51"/>
    </location>
</feature>
<reference evidence="4 5" key="1">
    <citation type="journal article" date="2015" name="Genome Announc.">
        <title>Expanding the biotechnology potential of lactobacilli through comparative genomics of 213 strains and associated genera.</title>
        <authorList>
            <person name="Sun Z."/>
            <person name="Harris H.M."/>
            <person name="McCann A."/>
            <person name="Guo C."/>
            <person name="Argimon S."/>
            <person name="Zhang W."/>
            <person name="Yang X."/>
            <person name="Jeffery I.B."/>
            <person name="Cooney J.C."/>
            <person name="Kagawa T.F."/>
            <person name="Liu W."/>
            <person name="Song Y."/>
            <person name="Salvetti E."/>
            <person name="Wrobel A."/>
            <person name="Rasinkangas P."/>
            <person name="Parkhill J."/>
            <person name="Rea M.C."/>
            <person name="O'Sullivan O."/>
            <person name="Ritari J."/>
            <person name="Douillard F.P."/>
            <person name="Paul Ross R."/>
            <person name="Yang R."/>
            <person name="Briner A.E."/>
            <person name="Felis G.E."/>
            <person name="de Vos W.M."/>
            <person name="Barrangou R."/>
            <person name="Klaenhammer T.R."/>
            <person name="Caufield P.W."/>
            <person name="Cui Y."/>
            <person name="Zhang H."/>
            <person name="O'Toole P.W."/>
        </authorList>
    </citation>
    <scope>NUCLEOTIDE SEQUENCE [LARGE SCALE GENOMIC DNA]</scope>
    <source>
        <strain evidence="4 5">ATCC 53295</strain>
    </source>
</reference>
<name>A0A0R1GRA3_9LACO</name>
<organism evidence="4 5">
    <name type="scientific">Levilactobacillus parabrevis ATCC 53295</name>
    <dbReference type="NCBI Taxonomy" id="1267003"/>
    <lineage>
        <taxon>Bacteria</taxon>
        <taxon>Bacillati</taxon>
        <taxon>Bacillota</taxon>
        <taxon>Bacilli</taxon>
        <taxon>Lactobacillales</taxon>
        <taxon>Lactobacillaceae</taxon>
        <taxon>Levilactobacillus</taxon>
    </lineage>
</organism>
<accession>A0A0R1GRA3</accession>
<dbReference type="Pfam" id="PF06458">
    <property type="entry name" value="MucBP"/>
    <property type="match status" value="2"/>
</dbReference>
<keyword evidence="1" id="KW-0677">Repeat</keyword>
<evidence type="ECO:0000259" key="3">
    <source>
        <dbReference type="Pfam" id="PF06458"/>
    </source>
</evidence>
<dbReference type="EMBL" id="AZCZ01000025">
    <property type="protein sequence ID" value="KRK36265.1"/>
    <property type="molecule type" value="Genomic_DNA"/>
</dbReference>
<dbReference type="InterPro" id="IPR009459">
    <property type="entry name" value="MucBP_dom"/>
</dbReference>
<protein>
    <recommendedName>
        <fullName evidence="3">MucBP domain-containing protein</fullName>
    </recommendedName>
</protein>
<proteinExistence type="predicted"/>
<gene>
    <name evidence="4" type="ORF">FD07_GL000965</name>
</gene>
<sequence>MNGMAFFDWLRRMIEPKPRRENISQPVAPRRRRQPIPAPAEPVAPSQPAVTPPVLTDHAVTLKHAVQQPRPEPTATLVIRLVDEHNHPLQPALILTGSLNHPVRCRFPEIPGYALSRIHGFTQDFISEYGLTTAIYRRLLGKPIIAYLVDFDSGRLLELPQIHRGALSTSYALTPPVVSNYHIFQAQGPQRGKFSTHAQRVVYFYRRDSWETVQRVQQYVFLQADHLVYDGPDGTAYGYQFPADSLWRLFMIITLTDGSVWYNLGGSQWLSATETTRRDHQLAHPALTQKRAWHPEDFARIGSVDYVPGAAVSIYTEPYGETAGQLEHGEPLDIRGRIVDDQQLVWYQIGPEAYINARYVRLVPTETI</sequence>
<keyword evidence="5" id="KW-1185">Reference proteome</keyword>
<dbReference type="Proteomes" id="UP000051176">
    <property type="component" value="Unassembled WGS sequence"/>
</dbReference>
<dbReference type="STRING" id="357278.IV61_GL000995"/>
<dbReference type="eggNOG" id="COG1482">
    <property type="taxonomic scope" value="Bacteria"/>
</dbReference>
<evidence type="ECO:0000313" key="4">
    <source>
        <dbReference type="EMBL" id="KRK36265.1"/>
    </source>
</evidence>
<feature type="domain" description="MucBP" evidence="3">
    <location>
        <begin position="78"/>
        <end position="119"/>
    </location>
</feature>
<evidence type="ECO:0000256" key="1">
    <source>
        <dbReference type="ARBA" id="ARBA00022737"/>
    </source>
</evidence>
<comment type="caution">
    <text evidence="4">The sequence shown here is derived from an EMBL/GenBank/DDBJ whole genome shotgun (WGS) entry which is preliminary data.</text>
</comment>
<evidence type="ECO:0000256" key="2">
    <source>
        <dbReference type="SAM" id="MobiDB-lite"/>
    </source>
</evidence>
<feature type="domain" description="MucBP" evidence="3">
    <location>
        <begin position="153"/>
        <end position="206"/>
    </location>
</feature>
<dbReference type="Gene3D" id="3.10.20.320">
    <property type="entry name" value="Putative peptidoglycan bound protein (lpxtg motif)"/>
    <property type="match status" value="1"/>
</dbReference>
<evidence type="ECO:0000313" key="5">
    <source>
        <dbReference type="Proteomes" id="UP000051176"/>
    </source>
</evidence>
<dbReference type="AlphaFoldDB" id="A0A0R1GRA3"/>
<dbReference type="PATRIC" id="fig|1267003.4.peg.1025"/>